<comment type="similarity">
    <text evidence="1 10">Belongs to the tannase family.</text>
</comment>
<evidence type="ECO:0000256" key="8">
    <source>
        <dbReference type="ARBA" id="ARBA00023157"/>
    </source>
</evidence>
<proteinExistence type="inferred from homology"/>
<evidence type="ECO:0000256" key="1">
    <source>
        <dbReference type="ARBA" id="ARBA00006249"/>
    </source>
</evidence>
<evidence type="ECO:0000256" key="6">
    <source>
        <dbReference type="ARBA" id="ARBA00022801"/>
    </source>
</evidence>
<evidence type="ECO:0000256" key="2">
    <source>
        <dbReference type="ARBA" id="ARBA00022487"/>
    </source>
</evidence>
<keyword evidence="3" id="KW-0624">Polysaccharide degradation</keyword>
<dbReference type="EC" id="3.1.1.-" evidence="10"/>
<organism evidence="11 12">
    <name type="scientific">Microthyrium microscopicum</name>
    <dbReference type="NCBI Taxonomy" id="703497"/>
    <lineage>
        <taxon>Eukaryota</taxon>
        <taxon>Fungi</taxon>
        <taxon>Dikarya</taxon>
        <taxon>Ascomycota</taxon>
        <taxon>Pezizomycotina</taxon>
        <taxon>Dothideomycetes</taxon>
        <taxon>Dothideomycetes incertae sedis</taxon>
        <taxon>Microthyriales</taxon>
        <taxon>Microthyriaceae</taxon>
        <taxon>Microthyrium</taxon>
    </lineage>
</organism>
<evidence type="ECO:0000256" key="9">
    <source>
        <dbReference type="ARBA" id="ARBA00034075"/>
    </source>
</evidence>
<dbReference type="InterPro" id="IPR029058">
    <property type="entry name" value="AB_hydrolase_fold"/>
</dbReference>
<reference evidence="11" key="1">
    <citation type="journal article" date="2020" name="Stud. Mycol.">
        <title>101 Dothideomycetes genomes: a test case for predicting lifestyles and emergence of pathogens.</title>
        <authorList>
            <person name="Haridas S."/>
            <person name="Albert R."/>
            <person name="Binder M."/>
            <person name="Bloem J."/>
            <person name="Labutti K."/>
            <person name="Salamov A."/>
            <person name="Andreopoulos B."/>
            <person name="Baker S."/>
            <person name="Barry K."/>
            <person name="Bills G."/>
            <person name="Bluhm B."/>
            <person name="Cannon C."/>
            <person name="Castanera R."/>
            <person name="Culley D."/>
            <person name="Daum C."/>
            <person name="Ezra D."/>
            <person name="Gonzalez J."/>
            <person name="Henrissat B."/>
            <person name="Kuo A."/>
            <person name="Liang C."/>
            <person name="Lipzen A."/>
            <person name="Lutzoni F."/>
            <person name="Magnuson J."/>
            <person name="Mondo S."/>
            <person name="Nolan M."/>
            <person name="Ohm R."/>
            <person name="Pangilinan J."/>
            <person name="Park H.-J."/>
            <person name="Ramirez L."/>
            <person name="Alfaro M."/>
            <person name="Sun H."/>
            <person name="Tritt A."/>
            <person name="Yoshinaga Y."/>
            <person name="Zwiers L.-H."/>
            <person name="Turgeon B."/>
            <person name="Goodwin S."/>
            <person name="Spatafora J."/>
            <person name="Crous P."/>
            <person name="Grigoriev I."/>
        </authorList>
    </citation>
    <scope>NUCLEOTIDE SEQUENCE</scope>
    <source>
        <strain evidence="11">CBS 115976</strain>
    </source>
</reference>
<name>A0A6A6UL62_9PEZI</name>
<dbReference type="GO" id="GO:0045493">
    <property type="term" value="P:xylan catabolic process"/>
    <property type="evidence" value="ECO:0007669"/>
    <property type="project" value="UniProtKB-KW"/>
</dbReference>
<feature type="signal peptide" evidence="10">
    <location>
        <begin position="1"/>
        <end position="18"/>
    </location>
</feature>
<gene>
    <name evidence="11" type="ORF">BT63DRAFT_368650</name>
</gene>
<dbReference type="GO" id="GO:0030600">
    <property type="term" value="F:feruloyl esterase activity"/>
    <property type="evidence" value="ECO:0007669"/>
    <property type="project" value="UniProtKB-EC"/>
</dbReference>
<keyword evidence="8" id="KW-1015">Disulfide bond</keyword>
<dbReference type="Proteomes" id="UP000799302">
    <property type="component" value="Unassembled WGS sequence"/>
</dbReference>
<evidence type="ECO:0000256" key="5">
    <source>
        <dbReference type="ARBA" id="ARBA00022729"/>
    </source>
</evidence>
<evidence type="ECO:0000313" key="12">
    <source>
        <dbReference type="Proteomes" id="UP000799302"/>
    </source>
</evidence>
<dbReference type="SUPFAM" id="SSF53474">
    <property type="entry name" value="alpha/beta-Hydrolases"/>
    <property type="match status" value="1"/>
</dbReference>
<accession>A0A6A6UL62</accession>
<feature type="chain" id="PRO_5025718502" description="Carboxylic ester hydrolase" evidence="10">
    <location>
        <begin position="19"/>
        <end position="543"/>
    </location>
</feature>
<keyword evidence="7" id="KW-0106">Calcium</keyword>
<evidence type="ECO:0000256" key="4">
    <source>
        <dbReference type="ARBA" id="ARBA00022723"/>
    </source>
</evidence>
<dbReference type="OrthoDB" id="3039123at2759"/>
<keyword evidence="2" id="KW-0719">Serine esterase</keyword>
<keyword evidence="5 10" id="KW-0732">Signal</keyword>
<evidence type="ECO:0000256" key="3">
    <source>
        <dbReference type="ARBA" id="ARBA00022651"/>
    </source>
</evidence>
<dbReference type="AlphaFoldDB" id="A0A6A6UL62"/>
<keyword evidence="4" id="KW-0479">Metal-binding</keyword>
<dbReference type="EMBL" id="MU004231">
    <property type="protein sequence ID" value="KAF2672972.1"/>
    <property type="molecule type" value="Genomic_DNA"/>
</dbReference>
<dbReference type="InterPro" id="IPR011118">
    <property type="entry name" value="Tannase/feruloyl_esterase"/>
</dbReference>
<keyword evidence="3" id="KW-0858">Xylan degradation</keyword>
<sequence length="543" mass="59243">MLVFKIYLAGFFAGQGFGQTTASDDEFAKRCAAFRPRIDNANFEFAEYLPSGKTADLKYRDATCGGPGASGKVAQDVCRVAMYLKTSVRSGVQFEAWLPKTWNQRFLATGNGGIGGCIGYGDLTYTTQHGFAAVGSNNGHNGSTGNSFYHNPAVVDDFAGNSLHTIAVIGKDVVKQFYSKPHSKSYYFGCSQGGRQGVGAAEKYAKDFDGIVAGSPALDFNNLISWRAHFFPITGPKASPDFIKPEVWTGLIHDEVMRQCDAIDGVRDGIIESPDLCKFDPTPLACKSGATANCLSTKQVDIVRRVLSPLTYDDGTVIYSAMNPGSEMRAIDRLYSGQPFTDSRDWFRYVIYSDPTWDPFKFSLKDAAASRDANPSNVKTFPDNLDTFKSNGGKMITYHGQQDQQITSLNTQRWYEHLMASTRSTPAQLDEYIRFFRISGMGHCAGGPGAWKIGQSSSASPFEPESNVLAAIVDWVEKGNAPESLMGSSAASAVDGPVFQRKHCKYPKRNVYRGAKRPDDAVVRSTNMGDWQCVGVEDGLIGL</sequence>
<protein>
    <recommendedName>
        <fullName evidence="10">Carboxylic ester hydrolase</fullName>
        <ecNumber evidence="10">3.1.1.-</ecNumber>
    </recommendedName>
</protein>
<evidence type="ECO:0000313" key="11">
    <source>
        <dbReference type="EMBL" id="KAF2672972.1"/>
    </source>
</evidence>
<dbReference type="PANTHER" id="PTHR33938:SF15">
    <property type="entry name" value="FERULOYL ESTERASE B-RELATED"/>
    <property type="match status" value="1"/>
</dbReference>
<keyword evidence="6 10" id="KW-0378">Hydrolase</keyword>
<evidence type="ECO:0000256" key="10">
    <source>
        <dbReference type="RuleBase" id="RU361238"/>
    </source>
</evidence>
<dbReference type="GO" id="GO:0046872">
    <property type="term" value="F:metal ion binding"/>
    <property type="evidence" value="ECO:0007669"/>
    <property type="project" value="UniProtKB-KW"/>
</dbReference>
<keyword evidence="12" id="KW-1185">Reference proteome</keyword>
<dbReference type="Pfam" id="PF07519">
    <property type="entry name" value="Tannase"/>
    <property type="match status" value="2"/>
</dbReference>
<dbReference type="PANTHER" id="PTHR33938">
    <property type="entry name" value="FERULOYL ESTERASE B-RELATED"/>
    <property type="match status" value="1"/>
</dbReference>
<keyword evidence="3" id="KW-0119">Carbohydrate metabolism</keyword>
<dbReference type="Gene3D" id="3.40.50.1820">
    <property type="entry name" value="alpha/beta hydrolase"/>
    <property type="match status" value="1"/>
</dbReference>
<comment type="catalytic activity">
    <reaction evidence="9">
        <text>feruloyl-polysaccharide + H2O = ferulate + polysaccharide.</text>
        <dbReference type="EC" id="3.1.1.73"/>
    </reaction>
</comment>
<evidence type="ECO:0000256" key="7">
    <source>
        <dbReference type="ARBA" id="ARBA00022837"/>
    </source>
</evidence>